<dbReference type="EMBL" id="JAVDXQ010000004">
    <property type="protein sequence ID" value="MDR7297767.1"/>
    <property type="molecule type" value="Genomic_DNA"/>
</dbReference>
<dbReference type="PANTHER" id="PTHR34978:SF3">
    <property type="entry name" value="SLR0241 PROTEIN"/>
    <property type="match status" value="1"/>
</dbReference>
<protein>
    <submittedName>
        <fullName evidence="3">Beta-lactamase regulating signal transducer with metallopeptidase domain</fullName>
    </submittedName>
</protein>
<gene>
    <name evidence="3" type="ORF">J2X16_003116</name>
</gene>
<evidence type="ECO:0000313" key="3">
    <source>
        <dbReference type="EMBL" id="MDR7297767.1"/>
    </source>
</evidence>
<evidence type="ECO:0000256" key="1">
    <source>
        <dbReference type="SAM" id="Phobius"/>
    </source>
</evidence>
<keyword evidence="1" id="KW-0812">Transmembrane</keyword>
<name>A0ABU1ZAW4_9BURK</name>
<keyword evidence="4" id="KW-1185">Reference proteome</keyword>
<keyword evidence="1" id="KW-1133">Transmembrane helix</keyword>
<accession>A0ABU1ZAW4</accession>
<dbReference type="InterPro" id="IPR008756">
    <property type="entry name" value="Peptidase_M56"/>
</dbReference>
<dbReference type="Pfam" id="PF05569">
    <property type="entry name" value="Peptidase_M56"/>
    <property type="match status" value="1"/>
</dbReference>
<sequence length="413" mass="44799">MSERLLAVLLQQGLLLSVAVVLMAALRPLLLKRLGAGSAYAAWLLVPALLLTPLLPRPAQEPLRVVLQATGNAQTLAAPVLPVPPPDHAAVWLGLWLGGAALVLLEQARRQWRLARLSERLPAGSSPALVGLLKPRVALPVDFDQRFSAAERELILAHEQVHRARLDNLWNLLACAMAGLHWWNPLAWWAARRMRADQELAGDAAVLAPRPGALADYTRALLAAHDLHHLGAPLASRWGSSHPLVERIAMLNRPMPLNRRRAMLLAATVATVSTLAYAAEGPQPKAGAGFIELQLKVERSQGGDKSTIETRVIGRDGERMMMRLNAISGDGPGWVTQPLSITLWPNKAGDSALIKTQISRGEPGVELGRPSVMTTWGQKARIELTRAGSDEKFALELTPTALPPDFQPPKNTF</sequence>
<dbReference type="RefSeq" id="WP_310346274.1">
    <property type="nucleotide sequence ID" value="NZ_JAVDXQ010000004.1"/>
</dbReference>
<dbReference type="CDD" id="cd07341">
    <property type="entry name" value="M56_BlaR1_MecR1_like"/>
    <property type="match status" value="1"/>
</dbReference>
<comment type="caution">
    <text evidence="3">The sequence shown here is derived from an EMBL/GenBank/DDBJ whole genome shotgun (WGS) entry which is preliminary data.</text>
</comment>
<feature type="transmembrane region" description="Helical" evidence="1">
    <location>
        <begin position="38"/>
        <end position="55"/>
    </location>
</feature>
<proteinExistence type="predicted"/>
<reference evidence="3 4" key="1">
    <citation type="submission" date="2023-07" db="EMBL/GenBank/DDBJ databases">
        <title>Sorghum-associated microbial communities from plants grown in Nebraska, USA.</title>
        <authorList>
            <person name="Schachtman D."/>
        </authorList>
    </citation>
    <scope>NUCLEOTIDE SEQUENCE [LARGE SCALE GENOMIC DNA]</scope>
    <source>
        <strain evidence="3 4">BE310</strain>
    </source>
</reference>
<feature type="transmembrane region" description="Helical" evidence="1">
    <location>
        <begin position="6"/>
        <end position="26"/>
    </location>
</feature>
<dbReference type="PANTHER" id="PTHR34978">
    <property type="entry name" value="POSSIBLE SENSOR-TRANSDUCER PROTEIN BLAR"/>
    <property type="match status" value="1"/>
</dbReference>
<dbReference type="Proteomes" id="UP001180536">
    <property type="component" value="Unassembled WGS sequence"/>
</dbReference>
<evidence type="ECO:0000313" key="4">
    <source>
        <dbReference type="Proteomes" id="UP001180536"/>
    </source>
</evidence>
<evidence type="ECO:0000259" key="2">
    <source>
        <dbReference type="Pfam" id="PF05569"/>
    </source>
</evidence>
<dbReference type="InterPro" id="IPR052173">
    <property type="entry name" value="Beta-lactam_resp_regulator"/>
</dbReference>
<feature type="transmembrane region" description="Helical" evidence="1">
    <location>
        <begin position="89"/>
        <end position="105"/>
    </location>
</feature>
<keyword evidence="1" id="KW-0472">Membrane</keyword>
<organism evidence="3 4">
    <name type="scientific">Pelomonas aquatica</name>
    <dbReference type="NCBI Taxonomy" id="431058"/>
    <lineage>
        <taxon>Bacteria</taxon>
        <taxon>Pseudomonadati</taxon>
        <taxon>Pseudomonadota</taxon>
        <taxon>Betaproteobacteria</taxon>
        <taxon>Burkholderiales</taxon>
        <taxon>Sphaerotilaceae</taxon>
        <taxon>Roseateles</taxon>
    </lineage>
</organism>
<feature type="domain" description="Peptidase M56" evidence="2">
    <location>
        <begin position="10"/>
        <end position="251"/>
    </location>
</feature>